<dbReference type="PROSITE" id="PS50235">
    <property type="entry name" value="USP_3"/>
    <property type="match status" value="1"/>
</dbReference>
<dbReference type="GeneID" id="36320098"/>
<dbReference type="GO" id="GO:0004843">
    <property type="term" value="F:cysteine-type deubiquitinase activity"/>
    <property type="evidence" value="ECO:0007669"/>
    <property type="project" value="UniProtKB-UniRule"/>
</dbReference>
<gene>
    <name evidence="3" type="ORF">AAJ76_3200020679</name>
</gene>
<evidence type="ECO:0000256" key="1">
    <source>
        <dbReference type="RuleBase" id="RU366025"/>
    </source>
</evidence>
<name>A0A0F9WQ82_9MICR</name>
<dbReference type="VEuPathDB" id="MicrosporidiaDB:AAJ76_3200020679"/>
<dbReference type="PROSITE" id="PS00973">
    <property type="entry name" value="USP_2"/>
    <property type="match status" value="1"/>
</dbReference>
<dbReference type="InterPro" id="IPR018200">
    <property type="entry name" value="USP_CS"/>
</dbReference>
<dbReference type="InterPro" id="IPR001394">
    <property type="entry name" value="Peptidase_C19_UCH"/>
</dbReference>
<comment type="caution">
    <text evidence="3">The sequence shown here is derived from an EMBL/GenBank/DDBJ whole genome shotgun (WGS) entry which is preliminary data.</text>
</comment>
<dbReference type="PROSITE" id="PS00972">
    <property type="entry name" value="USP_1"/>
    <property type="match status" value="1"/>
</dbReference>
<reference evidence="3 4" key="1">
    <citation type="journal article" date="2015" name="Environ. Microbiol.">
        <title>Genome analyses suggest the presence of polyploidy and recent human-driven expansions in eight global populations of the honeybee pathogen Nosema ceranae.</title>
        <authorList>
            <person name="Pelin A."/>
            <person name="Selman M."/>
            <person name="Aris-Brosou S."/>
            <person name="Farinelli L."/>
            <person name="Corradi N."/>
        </authorList>
    </citation>
    <scope>NUCLEOTIDE SEQUENCE [LARGE SCALE GENOMIC DNA]</scope>
    <source>
        <strain evidence="3 4">PA08 1199</strain>
    </source>
</reference>
<feature type="domain" description="USP" evidence="2">
    <location>
        <begin position="103"/>
        <end position="392"/>
    </location>
</feature>
<dbReference type="InterPro" id="IPR028889">
    <property type="entry name" value="USP"/>
</dbReference>
<evidence type="ECO:0000259" key="2">
    <source>
        <dbReference type="PROSITE" id="PS50235"/>
    </source>
</evidence>
<accession>A0A0F9WQ82</accession>
<dbReference type="InterPro" id="IPR038765">
    <property type="entry name" value="Papain-like_cys_pep_sf"/>
</dbReference>
<dbReference type="Proteomes" id="UP000034350">
    <property type="component" value="Unassembled WGS sequence"/>
</dbReference>
<dbReference type="VEuPathDB" id="MicrosporidiaDB:G9O61_00g007930"/>
<dbReference type="EMBL" id="JPQZ01000032">
    <property type="protein sequence ID" value="KKO75103.1"/>
    <property type="molecule type" value="Genomic_DNA"/>
</dbReference>
<organism evidence="3 4">
    <name type="scientific">Vairimorpha ceranae</name>
    <dbReference type="NCBI Taxonomy" id="40302"/>
    <lineage>
        <taxon>Eukaryota</taxon>
        <taxon>Fungi</taxon>
        <taxon>Fungi incertae sedis</taxon>
        <taxon>Microsporidia</taxon>
        <taxon>Nosematidae</taxon>
        <taxon>Vairimorpha</taxon>
    </lineage>
</organism>
<dbReference type="OrthoDB" id="289038at2759"/>
<dbReference type="GO" id="GO:0005829">
    <property type="term" value="C:cytosol"/>
    <property type="evidence" value="ECO:0007669"/>
    <property type="project" value="TreeGrafter"/>
</dbReference>
<keyword evidence="1" id="KW-0645">Protease</keyword>
<comment type="catalytic activity">
    <reaction evidence="1">
        <text>Thiol-dependent hydrolysis of ester, thioester, amide, peptide and isopeptide bonds formed by the C-terminal Gly of ubiquitin (a 76-residue protein attached to proteins as an intracellular targeting signal).</text>
        <dbReference type="EC" id="3.4.19.12"/>
    </reaction>
</comment>
<protein>
    <recommendedName>
        <fullName evidence="1">Ubiquitin carboxyl-terminal hydrolase</fullName>
        <ecNumber evidence="1">3.4.19.12</ecNumber>
    </recommendedName>
</protein>
<dbReference type="GO" id="GO:0006508">
    <property type="term" value="P:proteolysis"/>
    <property type="evidence" value="ECO:0007669"/>
    <property type="project" value="UniProtKB-KW"/>
</dbReference>
<dbReference type="GO" id="GO:0005634">
    <property type="term" value="C:nucleus"/>
    <property type="evidence" value="ECO:0007669"/>
    <property type="project" value="TreeGrafter"/>
</dbReference>
<dbReference type="EC" id="3.4.19.12" evidence="1"/>
<dbReference type="SUPFAM" id="SSF54001">
    <property type="entry name" value="Cysteine proteinases"/>
    <property type="match status" value="1"/>
</dbReference>
<keyword evidence="4" id="KW-1185">Reference proteome</keyword>
<dbReference type="AlphaFoldDB" id="A0A0F9WQ82"/>
<sequence length="393" mass="45997">MTCTHLLKPFYQKRFYIFKHKYNKLKYKFECIVCNSPDNLYVCLDCNIVCCENDRCRAHNIFIDFKYNSRLICVNNSCNSSLDDVNGSILYPQIFTTINITCKGLPNLGNTCFINALIQALFSLTPFTRFLLVSKTCQDEYCLKCTIRHFFVKYHTTQNKFINLFINTISRHSAEFSGKEQQDVYLFYLFLINTKCTKNISYIKTGQDEHKTVNHKLQKYTGVSIPFLIKGYNILQCRACKNIKAKHKDCLVSLSLDFSSSLSQSLKLYSSKESLTDLIFCHRCKKNTNFLKFFKIQKINKILVLHIKRFKTVNYVSSKINEDILVDEELIIRSKRFVLKGFIVHSGSLNFGHYIAYINKDGVWYCVDDEKVNIVNFKDLVKKAYLLFFIKKL</sequence>
<dbReference type="Gene3D" id="3.90.70.10">
    <property type="entry name" value="Cysteine proteinases"/>
    <property type="match status" value="1"/>
</dbReference>
<evidence type="ECO:0000313" key="4">
    <source>
        <dbReference type="Proteomes" id="UP000034350"/>
    </source>
</evidence>
<keyword evidence="1" id="KW-0833">Ubl conjugation pathway</keyword>
<dbReference type="RefSeq" id="XP_024330845.1">
    <property type="nucleotide sequence ID" value="XM_024475164.1"/>
</dbReference>
<keyword evidence="1" id="KW-0788">Thiol protease</keyword>
<proteinExistence type="inferred from homology"/>
<comment type="similarity">
    <text evidence="1">Belongs to the peptidase C19 family.</text>
</comment>
<keyword evidence="1 3" id="KW-0378">Hydrolase</keyword>
<dbReference type="GO" id="GO:0016579">
    <property type="term" value="P:protein deubiquitination"/>
    <property type="evidence" value="ECO:0007669"/>
    <property type="project" value="InterPro"/>
</dbReference>
<dbReference type="PANTHER" id="PTHR24006">
    <property type="entry name" value="UBIQUITIN CARBOXYL-TERMINAL HYDROLASE"/>
    <property type="match status" value="1"/>
</dbReference>
<evidence type="ECO:0000313" key="3">
    <source>
        <dbReference type="EMBL" id="KKO75103.1"/>
    </source>
</evidence>
<dbReference type="Pfam" id="PF00443">
    <property type="entry name" value="UCH"/>
    <property type="match status" value="1"/>
</dbReference>
<dbReference type="InterPro" id="IPR050164">
    <property type="entry name" value="Peptidase_C19"/>
</dbReference>